<dbReference type="Proteomes" id="UP000765509">
    <property type="component" value="Unassembled WGS sequence"/>
</dbReference>
<dbReference type="EMBL" id="AVOT02023385">
    <property type="protein sequence ID" value="MBW0513380.1"/>
    <property type="molecule type" value="Genomic_DNA"/>
</dbReference>
<keyword evidence="3" id="KW-1185">Reference proteome</keyword>
<sequence length="89" mass="9768">MSHQPIKPPQKSTSTLPLVPLTKTGFIIPNNPSSLAHQNLPAPKLSSSSYFDNNPHISQTYSLNLSQFKHLPTGAAQQEYPTHPNLPNL</sequence>
<organism evidence="2 3">
    <name type="scientific">Austropuccinia psidii MF-1</name>
    <dbReference type="NCBI Taxonomy" id="1389203"/>
    <lineage>
        <taxon>Eukaryota</taxon>
        <taxon>Fungi</taxon>
        <taxon>Dikarya</taxon>
        <taxon>Basidiomycota</taxon>
        <taxon>Pucciniomycotina</taxon>
        <taxon>Pucciniomycetes</taxon>
        <taxon>Pucciniales</taxon>
        <taxon>Sphaerophragmiaceae</taxon>
        <taxon>Austropuccinia</taxon>
    </lineage>
</organism>
<accession>A0A9Q3E675</accession>
<comment type="caution">
    <text evidence="2">The sequence shown here is derived from an EMBL/GenBank/DDBJ whole genome shotgun (WGS) entry which is preliminary data.</text>
</comment>
<reference evidence="2" key="1">
    <citation type="submission" date="2021-03" db="EMBL/GenBank/DDBJ databases">
        <title>Draft genome sequence of rust myrtle Austropuccinia psidii MF-1, a brazilian biotype.</title>
        <authorList>
            <person name="Quecine M.C."/>
            <person name="Pachon D.M.R."/>
            <person name="Bonatelli M.L."/>
            <person name="Correr F.H."/>
            <person name="Franceschini L.M."/>
            <person name="Leite T.F."/>
            <person name="Margarido G.R.A."/>
            <person name="Almeida C.A."/>
            <person name="Ferrarezi J.A."/>
            <person name="Labate C.A."/>
        </authorList>
    </citation>
    <scope>NUCLEOTIDE SEQUENCE</scope>
    <source>
        <strain evidence="2">MF-1</strain>
    </source>
</reference>
<evidence type="ECO:0000256" key="1">
    <source>
        <dbReference type="SAM" id="MobiDB-lite"/>
    </source>
</evidence>
<dbReference type="AlphaFoldDB" id="A0A9Q3E675"/>
<name>A0A9Q3E675_9BASI</name>
<protein>
    <submittedName>
        <fullName evidence="2">Uncharacterized protein</fullName>
    </submittedName>
</protein>
<feature type="region of interest" description="Disordered" evidence="1">
    <location>
        <begin position="31"/>
        <end position="53"/>
    </location>
</feature>
<gene>
    <name evidence="2" type="ORF">O181_053095</name>
</gene>
<evidence type="ECO:0000313" key="3">
    <source>
        <dbReference type="Proteomes" id="UP000765509"/>
    </source>
</evidence>
<proteinExistence type="predicted"/>
<evidence type="ECO:0000313" key="2">
    <source>
        <dbReference type="EMBL" id="MBW0513380.1"/>
    </source>
</evidence>